<dbReference type="PROSITE" id="PS51469">
    <property type="entry name" value="SUN"/>
    <property type="match status" value="1"/>
</dbReference>
<feature type="transmembrane region" description="Helical" evidence="5">
    <location>
        <begin position="38"/>
        <end position="55"/>
    </location>
</feature>
<proteinExistence type="predicted"/>
<evidence type="ECO:0000259" key="6">
    <source>
        <dbReference type="PROSITE" id="PS51469"/>
    </source>
</evidence>
<gene>
    <name evidence="7" type="ORF">O181_049739</name>
</gene>
<evidence type="ECO:0000256" key="2">
    <source>
        <dbReference type="ARBA" id="ARBA00022692"/>
    </source>
</evidence>
<keyword evidence="2 5" id="KW-0812">Transmembrane</keyword>
<protein>
    <recommendedName>
        <fullName evidence="6">SUN domain-containing protein</fullName>
    </recommendedName>
</protein>
<reference evidence="7" key="1">
    <citation type="submission" date="2021-03" db="EMBL/GenBank/DDBJ databases">
        <title>Draft genome sequence of rust myrtle Austropuccinia psidii MF-1, a brazilian biotype.</title>
        <authorList>
            <person name="Quecine M.C."/>
            <person name="Pachon D.M.R."/>
            <person name="Bonatelli M.L."/>
            <person name="Correr F.H."/>
            <person name="Franceschini L.M."/>
            <person name="Leite T.F."/>
            <person name="Margarido G.R.A."/>
            <person name="Almeida C.A."/>
            <person name="Ferrarezi J.A."/>
            <person name="Labate C.A."/>
        </authorList>
    </citation>
    <scope>NUCLEOTIDE SEQUENCE</scope>
    <source>
        <strain evidence="7">MF-1</strain>
    </source>
</reference>
<evidence type="ECO:0000313" key="7">
    <source>
        <dbReference type="EMBL" id="MBW0510024.1"/>
    </source>
</evidence>
<comment type="subcellular location">
    <subcellularLocation>
        <location evidence="1">Membrane</location>
    </subcellularLocation>
</comment>
<dbReference type="InterPro" id="IPR045119">
    <property type="entry name" value="SUN1-5"/>
</dbReference>
<dbReference type="Proteomes" id="UP000765509">
    <property type="component" value="Unassembled WGS sequence"/>
</dbReference>
<organism evidence="7 8">
    <name type="scientific">Austropuccinia psidii MF-1</name>
    <dbReference type="NCBI Taxonomy" id="1389203"/>
    <lineage>
        <taxon>Eukaryota</taxon>
        <taxon>Fungi</taxon>
        <taxon>Dikarya</taxon>
        <taxon>Basidiomycota</taxon>
        <taxon>Pucciniomycotina</taxon>
        <taxon>Pucciniomycetes</taxon>
        <taxon>Pucciniales</taxon>
        <taxon>Sphaerophragmiaceae</taxon>
        <taxon>Austropuccinia</taxon>
    </lineage>
</organism>
<dbReference type="GO" id="GO:0043495">
    <property type="term" value="F:protein-membrane adaptor activity"/>
    <property type="evidence" value="ECO:0007669"/>
    <property type="project" value="TreeGrafter"/>
</dbReference>
<dbReference type="Gene3D" id="2.60.120.260">
    <property type="entry name" value="Galactose-binding domain-like"/>
    <property type="match status" value="1"/>
</dbReference>
<name>A0A9Q3HP17_9BASI</name>
<sequence length="271" mass="30792">MTKEDTRPNTVDHSKPGKIGRFLARIIRNYLLNFSSRWLLYLALIISLFFSFNLYKIINVLQAKITILEQLELKHGQIIRTLQEISHMSYRKDFASFTAGASIIQSMTSPTFEYRQRSKHFGTAPSSGTIIGSPPSTALLSDLSLGACWAFPGSKGQIAIFLSRRINITAITLGHVTKAFAYNLDTAPRDFELWGLTQCKGEKNLLMRGSYNINFSIPFQYFDLPQSKSLEYQKILFKIESNHGNSLYTCLYRIKVHGNIVDENSKIYVPT</sequence>
<evidence type="ECO:0000313" key="8">
    <source>
        <dbReference type="Proteomes" id="UP000765509"/>
    </source>
</evidence>
<feature type="domain" description="SUN" evidence="6">
    <location>
        <begin position="100"/>
        <end position="261"/>
    </location>
</feature>
<accession>A0A9Q3HP17</accession>
<keyword evidence="3 5" id="KW-1133">Transmembrane helix</keyword>
<dbReference type="PANTHER" id="PTHR12911:SF8">
    <property type="entry name" value="KLAROID PROTEIN-RELATED"/>
    <property type="match status" value="1"/>
</dbReference>
<dbReference type="AlphaFoldDB" id="A0A9Q3HP17"/>
<dbReference type="Pfam" id="PF07738">
    <property type="entry name" value="Sad1_UNC"/>
    <property type="match status" value="1"/>
</dbReference>
<evidence type="ECO:0000256" key="5">
    <source>
        <dbReference type="SAM" id="Phobius"/>
    </source>
</evidence>
<dbReference type="InterPro" id="IPR012919">
    <property type="entry name" value="SUN_dom"/>
</dbReference>
<dbReference type="PANTHER" id="PTHR12911">
    <property type="entry name" value="SAD1/UNC-84-LIKE PROTEIN-RELATED"/>
    <property type="match status" value="1"/>
</dbReference>
<keyword evidence="4 5" id="KW-0472">Membrane</keyword>
<comment type="caution">
    <text evidence="7">The sequence shown here is derived from an EMBL/GenBank/DDBJ whole genome shotgun (WGS) entry which is preliminary data.</text>
</comment>
<keyword evidence="8" id="KW-1185">Reference proteome</keyword>
<dbReference type="EMBL" id="AVOT02021288">
    <property type="protein sequence ID" value="MBW0510024.1"/>
    <property type="molecule type" value="Genomic_DNA"/>
</dbReference>
<evidence type="ECO:0000256" key="1">
    <source>
        <dbReference type="ARBA" id="ARBA00004370"/>
    </source>
</evidence>
<evidence type="ECO:0000256" key="4">
    <source>
        <dbReference type="ARBA" id="ARBA00023136"/>
    </source>
</evidence>
<evidence type="ECO:0000256" key="3">
    <source>
        <dbReference type="ARBA" id="ARBA00022989"/>
    </source>
</evidence>
<dbReference type="OrthoDB" id="2505323at2759"/>
<dbReference type="GO" id="GO:0034993">
    <property type="term" value="C:meiotic nuclear membrane microtubule tethering complex"/>
    <property type="evidence" value="ECO:0007669"/>
    <property type="project" value="TreeGrafter"/>
</dbReference>